<dbReference type="RefSeq" id="WP_020544820.1">
    <property type="nucleotide sequence ID" value="NZ_CP068985.1"/>
</dbReference>
<accession>A0ABX8TTZ2</accession>
<name>A0ABX8TTZ2_9ACTN</name>
<dbReference type="EMBL" id="CP068985">
    <property type="protein sequence ID" value="QYC38394.1"/>
    <property type="molecule type" value="Genomic_DNA"/>
</dbReference>
<reference evidence="1 2" key="1">
    <citation type="journal article" date="2021" name="ACS Chem. Biol.">
        <title>Genomic-Led Discovery of a Novel Glycopeptide Antibiotic by Nonomuraea coxensis DSM 45129.</title>
        <authorList>
            <person name="Yushchuk O."/>
            <person name="Vior N.M."/>
            <person name="Andreo-Vidal A."/>
            <person name="Berini F."/>
            <person name="Ruckert C."/>
            <person name="Busche T."/>
            <person name="Binda E."/>
            <person name="Kalinowski J."/>
            <person name="Truman A.W."/>
            <person name="Marinelli F."/>
        </authorList>
    </citation>
    <scope>NUCLEOTIDE SEQUENCE [LARGE SCALE GENOMIC DNA]</scope>
    <source>
        <strain evidence="1 2">DSM 45129</strain>
    </source>
</reference>
<gene>
    <name evidence="1" type="ORF">Nocox_03830</name>
</gene>
<dbReference type="Proteomes" id="UP000824681">
    <property type="component" value="Chromosome"/>
</dbReference>
<keyword evidence="2" id="KW-1185">Reference proteome</keyword>
<sequence>MGPNDAELIQVYTRGLGKTIADVTFDSSTDFEVVVETEAGTALFGLGGAFTVDIVVRDLTANDNIPYTPGPIKDTLGKPTWPAEGNSFVFRVRSADLATRKGHLCEVHAYLLVGISNFDSSFGRSRTFLIQP</sequence>
<organism evidence="1 2">
    <name type="scientific">Nonomuraea coxensis DSM 45129</name>
    <dbReference type="NCBI Taxonomy" id="1122611"/>
    <lineage>
        <taxon>Bacteria</taxon>
        <taxon>Bacillati</taxon>
        <taxon>Actinomycetota</taxon>
        <taxon>Actinomycetes</taxon>
        <taxon>Streptosporangiales</taxon>
        <taxon>Streptosporangiaceae</taxon>
        <taxon>Nonomuraea</taxon>
    </lineage>
</organism>
<evidence type="ECO:0000313" key="1">
    <source>
        <dbReference type="EMBL" id="QYC38394.1"/>
    </source>
</evidence>
<protein>
    <submittedName>
        <fullName evidence="1">Uncharacterized protein</fullName>
    </submittedName>
</protein>
<evidence type="ECO:0000313" key="2">
    <source>
        <dbReference type="Proteomes" id="UP000824681"/>
    </source>
</evidence>
<proteinExistence type="predicted"/>